<accession>A0A445J8Q8</accession>
<feature type="transmembrane region" description="Helical" evidence="9">
    <location>
        <begin position="118"/>
        <end position="138"/>
    </location>
</feature>
<dbReference type="AlphaFoldDB" id="A0A445J8Q8"/>
<evidence type="ECO:0000256" key="1">
    <source>
        <dbReference type="ARBA" id="ARBA00004167"/>
    </source>
</evidence>
<evidence type="ECO:0000256" key="9">
    <source>
        <dbReference type="SAM" id="Phobius"/>
    </source>
</evidence>
<comment type="caution">
    <text evidence="12">The sequence shown here is derived from an EMBL/GenBank/DDBJ whole genome shotgun (WGS) entry which is preliminary data.</text>
</comment>
<dbReference type="Pfam" id="PF13839">
    <property type="entry name" value="PC-Esterase"/>
    <property type="match status" value="1"/>
</dbReference>
<evidence type="ECO:0000259" key="11">
    <source>
        <dbReference type="Pfam" id="PF14416"/>
    </source>
</evidence>
<evidence type="ECO:0000313" key="12">
    <source>
        <dbReference type="EMBL" id="RZB94854.1"/>
    </source>
</evidence>
<evidence type="ECO:0000259" key="10">
    <source>
        <dbReference type="Pfam" id="PF13839"/>
    </source>
</evidence>
<feature type="domain" description="Trichome birefringence-like C-terminal" evidence="10">
    <location>
        <begin position="274"/>
        <end position="578"/>
    </location>
</feature>
<proteinExistence type="inferred from homology"/>
<name>A0A445J8Q8_GLYSO</name>
<feature type="compositionally biased region" description="Polar residues" evidence="8">
    <location>
        <begin position="13"/>
        <end position="29"/>
    </location>
</feature>
<dbReference type="PANTHER" id="PTHR32285">
    <property type="entry name" value="PROTEIN TRICHOME BIREFRINGENCE-LIKE 9-RELATED"/>
    <property type="match status" value="1"/>
</dbReference>
<keyword evidence="3 9" id="KW-0812">Transmembrane</keyword>
<keyword evidence="6 9" id="KW-0472">Membrane</keyword>
<dbReference type="EMBL" id="QZWG01000008">
    <property type="protein sequence ID" value="RZB94854.1"/>
    <property type="molecule type" value="Genomic_DNA"/>
</dbReference>
<evidence type="ECO:0000256" key="2">
    <source>
        <dbReference type="ARBA" id="ARBA00007727"/>
    </source>
</evidence>
<dbReference type="InterPro" id="IPR029962">
    <property type="entry name" value="TBL"/>
</dbReference>
<evidence type="ECO:0000256" key="7">
    <source>
        <dbReference type="SAM" id="Coils"/>
    </source>
</evidence>
<feature type="coiled-coil region" evidence="7">
    <location>
        <begin position="56"/>
        <end position="83"/>
    </location>
</feature>
<dbReference type="InterPro" id="IPR025846">
    <property type="entry name" value="TBL_N"/>
</dbReference>
<reference evidence="12 13" key="1">
    <citation type="submission" date="2018-09" db="EMBL/GenBank/DDBJ databases">
        <title>A high-quality reference genome of wild soybean provides a powerful tool to mine soybean genomes.</title>
        <authorList>
            <person name="Xie M."/>
            <person name="Chung C.Y.L."/>
            <person name="Li M.-W."/>
            <person name="Wong F.-L."/>
            <person name="Chan T.-F."/>
            <person name="Lam H.-M."/>
        </authorList>
    </citation>
    <scope>NUCLEOTIDE SEQUENCE [LARGE SCALE GENOMIC DNA]</scope>
    <source>
        <strain evidence="13">cv. W05</strain>
        <tissue evidence="12">Hypocotyl of etiolated seedlings</tissue>
    </source>
</reference>
<feature type="non-terminal residue" evidence="12">
    <location>
        <position position="1"/>
    </location>
</feature>
<feature type="domain" description="Trichome birefringence-like N-terminal" evidence="11">
    <location>
        <begin position="220"/>
        <end position="273"/>
    </location>
</feature>
<keyword evidence="4" id="KW-0735">Signal-anchor</keyword>
<keyword evidence="13" id="KW-1185">Reference proteome</keyword>
<evidence type="ECO:0000256" key="6">
    <source>
        <dbReference type="ARBA" id="ARBA00023136"/>
    </source>
</evidence>
<organism evidence="12 13">
    <name type="scientific">Glycine soja</name>
    <name type="common">Wild soybean</name>
    <dbReference type="NCBI Taxonomy" id="3848"/>
    <lineage>
        <taxon>Eukaryota</taxon>
        <taxon>Viridiplantae</taxon>
        <taxon>Streptophyta</taxon>
        <taxon>Embryophyta</taxon>
        <taxon>Tracheophyta</taxon>
        <taxon>Spermatophyta</taxon>
        <taxon>Magnoliopsida</taxon>
        <taxon>eudicotyledons</taxon>
        <taxon>Gunneridae</taxon>
        <taxon>Pentapetalae</taxon>
        <taxon>rosids</taxon>
        <taxon>fabids</taxon>
        <taxon>Fabales</taxon>
        <taxon>Fabaceae</taxon>
        <taxon>Papilionoideae</taxon>
        <taxon>50 kb inversion clade</taxon>
        <taxon>NPAAA clade</taxon>
        <taxon>indigoferoid/millettioid clade</taxon>
        <taxon>Phaseoleae</taxon>
        <taxon>Glycine</taxon>
        <taxon>Glycine subgen. Soja</taxon>
    </lineage>
</organism>
<gene>
    <name evidence="12" type="ORF">D0Y65_019377</name>
</gene>
<evidence type="ECO:0000256" key="5">
    <source>
        <dbReference type="ARBA" id="ARBA00022989"/>
    </source>
</evidence>
<evidence type="ECO:0000256" key="3">
    <source>
        <dbReference type="ARBA" id="ARBA00022692"/>
    </source>
</evidence>
<protein>
    <submittedName>
        <fullName evidence="12">Protein trichome birefringence-like 23</fullName>
    </submittedName>
</protein>
<dbReference type="GO" id="GO:0005794">
    <property type="term" value="C:Golgi apparatus"/>
    <property type="evidence" value="ECO:0007669"/>
    <property type="project" value="TreeGrafter"/>
</dbReference>
<dbReference type="PANTHER" id="PTHR32285:SF219">
    <property type="entry name" value="PROTEIN TRICHOME BIREFRINGENCE-LIKE 24"/>
    <property type="match status" value="1"/>
</dbReference>
<evidence type="ECO:0000256" key="4">
    <source>
        <dbReference type="ARBA" id="ARBA00022968"/>
    </source>
</evidence>
<dbReference type="Proteomes" id="UP000289340">
    <property type="component" value="Chromosome 8"/>
</dbReference>
<feature type="compositionally biased region" description="Basic and acidic residues" evidence="8">
    <location>
        <begin position="1"/>
        <end position="12"/>
    </location>
</feature>
<dbReference type="GO" id="GO:0016020">
    <property type="term" value="C:membrane"/>
    <property type="evidence" value="ECO:0007669"/>
    <property type="project" value="UniProtKB-SubCell"/>
</dbReference>
<comment type="subcellular location">
    <subcellularLocation>
        <location evidence="1">Membrane</location>
        <topology evidence="1">Single-pass membrane protein</topology>
    </subcellularLocation>
</comment>
<comment type="similarity">
    <text evidence="2">Belongs to the PC-esterase family. TBL subfamily.</text>
</comment>
<evidence type="ECO:0000256" key="8">
    <source>
        <dbReference type="SAM" id="MobiDB-lite"/>
    </source>
</evidence>
<evidence type="ECO:0000313" key="13">
    <source>
        <dbReference type="Proteomes" id="UP000289340"/>
    </source>
</evidence>
<feature type="region of interest" description="Disordered" evidence="8">
    <location>
        <begin position="1"/>
        <end position="33"/>
    </location>
</feature>
<keyword evidence="5 9" id="KW-1133">Transmembrane helix</keyword>
<dbReference type="InterPro" id="IPR026057">
    <property type="entry name" value="TBL_C"/>
</dbReference>
<keyword evidence="7" id="KW-0175">Coiled coil</keyword>
<sequence>CAEVAREGKGQQEKTPSTNEGNILASSDKGQGMLQQMRRLEKEKTEVLLKAEDDVLKQKDEELKNRGREQENLQTELKKLQNLQEFKPTMVLIQNQPKTKKMRMDYLKQKFPFNHKNFFLKSLLTIFFLGLAFCILFYHSLSPLISPVLESPFPEKVTLPEPQNPPQTSTVLEHVPELLPVPQHPTILEHAPELLPVPEPPTILEHAPETEDQLSPTDSKKCDYFSGDWVPNPSGPAYTNESCDLIVSHQNCLKNGRPDTEFLYWRWAPRDCDLPQFDPERFLNMMWNRAWALVGDSISLNHVQSLLCILAKILLSWFQCQMLEVEQPVLFYYNKENRCKSWRFPSYNFSMSLIWSPFLVEAAIFEDENGVSSSNVELHLDKLDSKWTDQYLDFDYIIFSTGKWFLKSAIYYENDTILGCHFCPKRNLTELGFNLAYRKALKLVMNFIVSSNHKGVIFFRTFTPDHFENMEWFNGGTCNRTAPIKEGEMEMKYLSKMLRDVELDEVGKAASEASKNGVNLKLVDIAPLSLLRPDGHPGPYRQFHPFEEDQNASKVQNDCLHWCLPGPIDSWNDIIMDMIVNE</sequence>
<dbReference type="GO" id="GO:0016413">
    <property type="term" value="F:O-acetyltransferase activity"/>
    <property type="evidence" value="ECO:0007669"/>
    <property type="project" value="InterPro"/>
</dbReference>
<dbReference type="Pfam" id="PF14416">
    <property type="entry name" value="PMR5N"/>
    <property type="match status" value="1"/>
</dbReference>